<name>A0AAD7IKR2_9AGAR</name>
<dbReference type="EMBL" id="JARJLG010000103">
    <property type="protein sequence ID" value="KAJ7745429.1"/>
    <property type="molecule type" value="Genomic_DNA"/>
</dbReference>
<gene>
    <name evidence="1" type="ORF">DFH07DRAFT_16362</name>
</gene>
<sequence>MSSIHGPQVIRRTLCRSNRLHYCNLGQLTATIACVYFQALSIRNLVTRRVARPVQCTLPKSSSISLIFYKVTKIGIDELFLGTVTAAVEDIGISSTSIVLISTISFYVISKGQSSSVEVPDLKLALGGGKTKVALIFFSSGTTHSEGCRSGI</sequence>
<dbReference type="Proteomes" id="UP001215280">
    <property type="component" value="Unassembled WGS sequence"/>
</dbReference>
<evidence type="ECO:0000313" key="1">
    <source>
        <dbReference type="EMBL" id="KAJ7745429.1"/>
    </source>
</evidence>
<evidence type="ECO:0000313" key="2">
    <source>
        <dbReference type="Proteomes" id="UP001215280"/>
    </source>
</evidence>
<keyword evidence="2" id="KW-1185">Reference proteome</keyword>
<proteinExistence type="predicted"/>
<protein>
    <submittedName>
        <fullName evidence="1">Uncharacterized protein</fullName>
    </submittedName>
</protein>
<reference evidence="1" key="1">
    <citation type="submission" date="2023-03" db="EMBL/GenBank/DDBJ databases">
        <title>Massive genome expansion in bonnet fungi (Mycena s.s.) driven by repeated elements and novel gene families across ecological guilds.</title>
        <authorList>
            <consortium name="Lawrence Berkeley National Laboratory"/>
            <person name="Harder C.B."/>
            <person name="Miyauchi S."/>
            <person name="Viragh M."/>
            <person name="Kuo A."/>
            <person name="Thoen E."/>
            <person name="Andreopoulos B."/>
            <person name="Lu D."/>
            <person name="Skrede I."/>
            <person name="Drula E."/>
            <person name="Henrissat B."/>
            <person name="Morin E."/>
            <person name="Kohler A."/>
            <person name="Barry K."/>
            <person name="LaButti K."/>
            <person name="Morin E."/>
            <person name="Salamov A."/>
            <person name="Lipzen A."/>
            <person name="Mereny Z."/>
            <person name="Hegedus B."/>
            <person name="Baldrian P."/>
            <person name="Stursova M."/>
            <person name="Weitz H."/>
            <person name="Taylor A."/>
            <person name="Grigoriev I.V."/>
            <person name="Nagy L.G."/>
            <person name="Martin F."/>
            <person name="Kauserud H."/>
        </authorList>
    </citation>
    <scope>NUCLEOTIDE SEQUENCE</scope>
    <source>
        <strain evidence="1">CBHHK188m</strain>
    </source>
</reference>
<dbReference type="AlphaFoldDB" id="A0AAD7IKR2"/>
<organism evidence="1 2">
    <name type="scientific">Mycena maculata</name>
    <dbReference type="NCBI Taxonomy" id="230809"/>
    <lineage>
        <taxon>Eukaryota</taxon>
        <taxon>Fungi</taxon>
        <taxon>Dikarya</taxon>
        <taxon>Basidiomycota</taxon>
        <taxon>Agaricomycotina</taxon>
        <taxon>Agaricomycetes</taxon>
        <taxon>Agaricomycetidae</taxon>
        <taxon>Agaricales</taxon>
        <taxon>Marasmiineae</taxon>
        <taxon>Mycenaceae</taxon>
        <taxon>Mycena</taxon>
    </lineage>
</organism>
<comment type="caution">
    <text evidence="1">The sequence shown here is derived from an EMBL/GenBank/DDBJ whole genome shotgun (WGS) entry which is preliminary data.</text>
</comment>
<accession>A0AAD7IKR2</accession>